<organism evidence="2 3">
    <name type="scientific">Lapillicoccus jejuensis</name>
    <dbReference type="NCBI Taxonomy" id="402171"/>
    <lineage>
        <taxon>Bacteria</taxon>
        <taxon>Bacillati</taxon>
        <taxon>Actinomycetota</taxon>
        <taxon>Actinomycetes</taxon>
        <taxon>Micrococcales</taxon>
        <taxon>Intrasporangiaceae</taxon>
        <taxon>Lapillicoccus</taxon>
    </lineage>
</organism>
<keyword evidence="3" id="KW-1185">Reference proteome</keyword>
<feature type="transmembrane region" description="Helical" evidence="1">
    <location>
        <begin position="37"/>
        <end position="56"/>
    </location>
</feature>
<feature type="transmembrane region" description="Helical" evidence="1">
    <location>
        <begin position="196"/>
        <end position="221"/>
    </location>
</feature>
<sequence length="230" mass="23584">MSWGLVSGVLGFAVVGFDPFSVLILAAALGAGARRRALVAFAVGTLLATVVLGTVLGRSVHHLTGYLLHEVRHVPGGWRLAVELVVAAALAGWAAHRWASRDRPRDPTSPPKGLSARALLVAGVLWGLAGVSDPGYVGAVLLTAREDSHLVMAGALLLWFLVAQSPMVVTVAALAAGRDSPAVTRVVAGTQRLVGALRPVATAVVALAALALLADGVTYVVSGRFALPPH</sequence>
<dbReference type="AlphaFoldDB" id="A0A542DYU0"/>
<keyword evidence="1" id="KW-0472">Membrane</keyword>
<evidence type="ECO:0000313" key="3">
    <source>
        <dbReference type="Proteomes" id="UP000317893"/>
    </source>
</evidence>
<reference evidence="2 3" key="1">
    <citation type="submission" date="2019-06" db="EMBL/GenBank/DDBJ databases">
        <title>Sequencing the genomes of 1000 actinobacteria strains.</title>
        <authorList>
            <person name="Klenk H.-P."/>
        </authorList>
    </citation>
    <scope>NUCLEOTIDE SEQUENCE [LARGE SCALE GENOMIC DNA]</scope>
    <source>
        <strain evidence="2 3">DSM 18607</strain>
    </source>
</reference>
<gene>
    <name evidence="2" type="ORF">FB458_1332</name>
</gene>
<feature type="transmembrane region" description="Helical" evidence="1">
    <location>
        <begin position="114"/>
        <end position="131"/>
    </location>
</feature>
<feature type="transmembrane region" description="Helical" evidence="1">
    <location>
        <begin position="151"/>
        <end position="175"/>
    </location>
</feature>
<proteinExistence type="predicted"/>
<comment type="caution">
    <text evidence="2">The sequence shown here is derived from an EMBL/GenBank/DDBJ whole genome shotgun (WGS) entry which is preliminary data.</text>
</comment>
<evidence type="ECO:0008006" key="4">
    <source>
        <dbReference type="Google" id="ProtNLM"/>
    </source>
</evidence>
<evidence type="ECO:0000313" key="2">
    <source>
        <dbReference type="EMBL" id="TQJ08248.1"/>
    </source>
</evidence>
<dbReference type="RefSeq" id="WP_141847787.1">
    <property type="nucleotide sequence ID" value="NZ_BAAAPR010000002.1"/>
</dbReference>
<dbReference type="EMBL" id="VFMN01000001">
    <property type="protein sequence ID" value="TQJ08248.1"/>
    <property type="molecule type" value="Genomic_DNA"/>
</dbReference>
<accession>A0A542DYU0</accession>
<dbReference type="Proteomes" id="UP000317893">
    <property type="component" value="Unassembled WGS sequence"/>
</dbReference>
<feature type="transmembrane region" description="Helical" evidence="1">
    <location>
        <begin position="76"/>
        <end position="94"/>
    </location>
</feature>
<keyword evidence="1" id="KW-1133">Transmembrane helix</keyword>
<name>A0A542DYU0_9MICO</name>
<protein>
    <recommendedName>
        <fullName evidence="4">Sap-like sulfolipid-1-addressing protein</fullName>
    </recommendedName>
</protein>
<keyword evidence="1" id="KW-0812">Transmembrane</keyword>
<evidence type="ECO:0000256" key="1">
    <source>
        <dbReference type="SAM" id="Phobius"/>
    </source>
</evidence>
<feature type="transmembrane region" description="Helical" evidence="1">
    <location>
        <begin position="6"/>
        <end position="30"/>
    </location>
</feature>